<dbReference type="GeneID" id="90037490"/>
<comment type="caution">
    <text evidence="6">The sequence shown here is derived from an EMBL/GenBank/DDBJ whole genome shotgun (WGS) entry which is preliminary data.</text>
</comment>
<evidence type="ECO:0000256" key="1">
    <source>
        <dbReference type="ARBA" id="ARBA00004141"/>
    </source>
</evidence>
<comment type="subcellular location">
    <subcellularLocation>
        <location evidence="1">Membrane</location>
        <topology evidence="1">Multi-pass membrane protein</topology>
    </subcellularLocation>
</comment>
<dbReference type="InterPro" id="IPR051415">
    <property type="entry name" value="LAAT-1"/>
</dbReference>
<dbReference type="SMART" id="SM00679">
    <property type="entry name" value="CTNS"/>
    <property type="match status" value="2"/>
</dbReference>
<protein>
    <recommendedName>
        <fullName evidence="8">PQ loop repeat protein</fullName>
    </recommendedName>
</protein>
<evidence type="ECO:0000256" key="3">
    <source>
        <dbReference type="ARBA" id="ARBA00022989"/>
    </source>
</evidence>
<feature type="transmembrane region" description="Helical" evidence="5">
    <location>
        <begin position="154"/>
        <end position="175"/>
    </location>
</feature>
<keyword evidence="2 5" id="KW-0812">Transmembrane</keyword>
<dbReference type="Pfam" id="PF04193">
    <property type="entry name" value="PQ-loop"/>
    <property type="match status" value="2"/>
</dbReference>
<proteinExistence type="predicted"/>
<gene>
    <name evidence="6" type="ORF">BZA70DRAFT_274454</name>
</gene>
<feature type="transmembrane region" description="Helical" evidence="5">
    <location>
        <begin position="187"/>
        <end position="208"/>
    </location>
</feature>
<name>A0ABR1F9K9_9ASCO</name>
<evidence type="ECO:0000256" key="4">
    <source>
        <dbReference type="ARBA" id="ARBA00023136"/>
    </source>
</evidence>
<dbReference type="EMBL" id="JBBJBU010000002">
    <property type="protein sequence ID" value="KAK7206521.1"/>
    <property type="molecule type" value="Genomic_DNA"/>
</dbReference>
<feature type="transmembrane region" description="Helical" evidence="5">
    <location>
        <begin position="46"/>
        <end position="68"/>
    </location>
</feature>
<feature type="transmembrane region" description="Helical" evidence="5">
    <location>
        <begin position="220"/>
        <end position="238"/>
    </location>
</feature>
<evidence type="ECO:0000313" key="6">
    <source>
        <dbReference type="EMBL" id="KAK7206521.1"/>
    </source>
</evidence>
<sequence>MDGDLCTVLDHPSIFNTTLSLALAVGIVGSYVPQHLRIIIRRSSRGLSPWFLLLGVTSGTCSLTNVLLLSSDVLQCCSKLSAGKCMAASLGVIQIGLQFTMFAIILLLYIQFFPRDPLLDADRERARRVAVLCGVHFCFTFLIAFVIYKFKSGAVALYAGFLGIEATLLAASQYVPQIYTTYSLKRAESLSIHTLAMQAPGGYLWALTLALREGTGWSSWLPYLLAATLQSILLILCIKYERSAGHLLGSSLAELSSSVVQELEEEPFGVSIFEEETDPALLIQDQHDYDAERSFHSSKAGPRFG</sequence>
<dbReference type="InterPro" id="IPR006603">
    <property type="entry name" value="PQ-loop_rpt"/>
</dbReference>
<dbReference type="Gene3D" id="1.20.1280.290">
    <property type="match status" value="2"/>
</dbReference>
<evidence type="ECO:0000256" key="5">
    <source>
        <dbReference type="SAM" id="Phobius"/>
    </source>
</evidence>
<dbReference type="RefSeq" id="XP_064769554.1">
    <property type="nucleotide sequence ID" value="XM_064911978.1"/>
</dbReference>
<feature type="transmembrane region" description="Helical" evidence="5">
    <location>
        <begin position="129"/>
        <end position="148"/>
    </location>
</feature>
<keyword evidence="4 5" id="KW-0472">Membrane</keyword>
<dbReference type="PANTHER" id="PTHR16201">
    <property type="entry name" value="SEVEN TRANSMEMBRANE PROTEIN 1-RELATED"/>
    <property type="match status" value="1"/>
</dbReference>
<evidence type="ECO:0000256" key="2">
    <source>
        <dbReference type="ARBA" id="ARBA00022692"/>
    </source>
</evidence>
<accession>A0ABR1F9K9</accession>
<keyword evidence="3 5" id="KW-1133">Transmembrane helix</keyword>
<evidence type="ECO:0000313" key="7">
    <source>
        <dbReference type="Proteomes" id="UP001498771"/>
    </source>
</evidence>
<keyword evidence="7" id="KW-1185">Reference proteome</keyword>
<evidence type="ECO:0008006" key="8">
    <source>
        <dbReference type="Google" id="ProtNLM"/>
    </source>
</evidence>
<organism evidence="6 7">
    <name type="scientific">Myxozyma melibiosi</name>
    <dbReference type="NCBI Taxonomy" id="54550"/>
    <lineage>
        <taxon>Eukaryota</taxon>
        <taxon>Fungi</taxon>
        <taxon>Dikarya</taxon>
        <taxon>Ascomycota</taxon>
        <taxon>Saccharomycotina</taxon>
        <taxon>Lipomycetes</taxon>
        <taxon>Lipomycetales</taxon>
        <taxon>Lipomycetaceae</taxon>
        <taxon>Myxozyma</taxon>
    </lineage>
</organism>
<reference evidence="6 7" key="1">
    <citation type="submission" date="2024-03" db="EMBL/GenBank/DDBJ databases">
        <title>Genome-scale model development and genomic sequencing of the oleaginous clade Lipomyces.</title>
        <authorList>
            <consortium name="Lawrence Berkeley National Laboratory"/>
            <person name="Czajka J.J."/>
            <person name="Han Y."/>
            <person name="Kim J."/>
            <person name="Mondo S.J."/>
            <person name="Hofstad B.A."/>
            <person name="Robles A."/>
            <person name="Haridas S."/>
            <person name="Riley R."/>
            <person name="LaButti K."/>
            <person name="Pangilinan J."/>
            <person name="Andreopoulos W."/>
            <person name="Lipzen A."/>
            <person name="Yan J."/>
            <person name="Wang M."/>
            <person name="Ng V."/>
            <person name="Grigoriev I.V."/>
            <person name="Spatafora J.W."/>
            <person name="Magnuson J.K."/>
            <person name="Baker S.E."/>
            <person name="Pomraning K.R."/>
        </authorList>
    </citation>
    <scope>NUCLEOTIDE SEQUENCE [LARGE SCALE GENOMIC DNA]</scope>
    <source>
        <strain evidence="6 7">Phaff 52-87</strain>
    </source>
</reference>
<feature type="transmembrane region" description="Helical" evidence="5">
    <location>
        <begin position="14"/>
        <end position="34"/>
    </location>
</feature>
<dbReference type="PANTHER" id="PTHR16201:SF11">
    <property type="entry name" value="PQ-LOOP REPEAT-CONTAINING PROTEIN"/>
    <property type="match status" value="1"/>
</dbReference>
<dbReference type="Proteomes" id="UP001498771">
    <property type="component" value="Unassembled WGS sequence"/>
</dbReference>
<feature type="transmembrane region" description="Helical" evidence="5">
    <location>
        <begin position="88"/>
        <end position="109"/>
    </location>
</feature>